<dbReference type="PANTHER" id="PTHR21043:SF0">
    <property type="entry name" value="MITOCHONDRIAL ASSEMBLY OF RIBOSOMAL LARGE SUBUNIT PROTEIN 1"/>
    <property type="match status" value="1"/>
</dbReference>
<evidence type="ECO:0000256" key="1">
    <source>
        <dbReference type="ARBA" id="ARBA00010574"/>
    </source>
</evidence>
<dbReference type="GO" id="GO:0042256">
    <property type="term" value="P:cytosolic ribosome assembly"/>
    <property type="evidence" value="ECO:0007669"/>
    <property type="project" value="UniProtKB-UniRule"/>
</dbReference>
<dbReference type="PANTHER" id="PTHR21043">
    <property type="entry name" value="IOJAP SUPERFAMILY ORTHOLOG"/>
    <property type="match status" value="1"/>
</dbReference>
<dbReference type="GO" id="GO:0043023">
    <property type="term" value="F:ribosomal large subunit binding"/>
    <property type="evidence" value="ECO:0007669"/>
    <property type="project" value="TreeGrafter"/>
</dbReference>
<dbReference type="AlphaFoldDB" id="A0A8J6TVM7"/>
<dbReference type="GO" id="GO:0017148">
    <property type="term" value="P:negative regulation of translation"/>
    <property type="evidence" value="ECO:0007669"/>
    <property type="project" value="UniProtKB-UniRule"/>
</dbReference>
<dbReference type="SUPFAM" id="SSF81301">
    <property type="entry name" value="Nucleotidyltransferase"/>
    <property type="match status" value="1"/>
</dbReference>
<evidence type="ECO:0000313" key="4">
    <source>
        <dbReference type="Proteomes" id="UP000654401"/>
    </source>
</evidence>
<dbReference type="Proteomes" id="UP000654401">
    <property type="component" value="Unassembled WGS sequence"/>
</dbReference>
<dbReference type="NCBIfam" id="TIGR00090">
    <property type="entry name" value="rsfS_iojap_ybeB"/>
    <property type="match status" value="1"/>
</dbReference>
<protein>
    <recommendedName>
        <fullName evidence="2">Ribosomal silencing factor RsfS</fullName>
    </recommendedName>
</protein>
<proteinExistence type="inferred from homology"/>
<dbReference type="EMBL" id="JACNFK010000016">
    <property type="protein sequence ID" value="MBC8519135.1"/>
    <property type="molecule type" value="Genomic_DNA"/>
</dbReference>
<keyword evidence="2" id="KW-0963">Cytoplasm</keyword>
<dbReference type="Gene3D" id="3.30.460.10">
    <property type="entry name" value="Beta Polymerase, domain 2"/>
    <property type="match status" value="1"/>
</dbReference>
<keyword evidence="2" id="KW-0810">Translation regulation</keyword>
<comment type="caution">
    <text evidence="3">The sequence shown here is derived from an EMBL/GenBank/DDBJ whole genome shotgun (WGS) entry which is preliminary data.</text>
</comment>
<dbReference type="GO" id="GO:0005737">
    <property type="term" value="C:cytoplasm"/>
    <property type="evidence" value="ECO:0007669"/>
    <property type="project" value="UniProtKB-SubCell"/>
</dbReference>
<sequence length="112" mass="12572">MLIDDLEQLAINALEELKGNDISVMDISEMTDVTNRLIIASGTSNRHVRSLAENVVVEAKRAGVLPLGREGEGSGEWVLIDLGDIVVHVMLPETRDYYNLEKFWTDFKREEG</sequence>
<dbReference type="InterPro" id="IPR043519">
    <property type="entry name" value="NT_sf"/>
</dbReference>
<organism evidence="3 4">
    <name type="scientific">Candidatus Thiopontia autotrophica</name>
    <dbReference type="NCBI Taxonomy" id="2841688"/>
    <lineage>
        <taxon>Bacteria</taxon>
        <taxon>Pseudomonadati</taxon>
        <taxon>Pseudomonadota</taxon>
        <taxon>Gammaproteobacteria</taxon>
        <taxon>Candidatus Thiopontia</taxon>
    </lineage>
</organism>
<comment type="subunit">
    <text evidence="2">Interacts with ribosomal protein uL14 (rplN).</text>
</comment>
<keyword evidence="2" id="KW-0678">Repressor</keyword>
<reference evidence="3 4" key="1">
    <citation type="submission" date="2020-08" db="EMBL/GenBank/DDBJ databases">
        <title>Bridging the membrane lipid divide: bacteria of the FCB group superphylum have the potential to synthesize archaeal ether lipids.</title>
        <authorList>
            <person name="Villanueva L."/>
            <person name="Von Meijenfeldt F.A.B."/>
            <person name="Westbye A.B."/>
            <person name="Yadav S."/>
            <person name="Hopmans E.C."/>
            <person name="Dutilh B.E."/>
            <person name="Sinninghe Damste J.S."/>
        </authorList>
    </citation>
    <scope>NUCLEOTIDE SEQUENCE [LARGE SCALE GENOMIC DNA]</scope>
    <source>
        <strain evidence="3">NIOZ-UU100</strain>
    </source>
</reference>
<gene>
    <name evidence="2 3" type="primary">rsfS</name>
    <name evidence="3" type="ORF">H8D24_01820</name>
</gene>
<comment type="similarity">
    <text evidence="1 2">Belongs to the Iojap/RsfS family.</text>
</comment>
<accession>A0A8J6TVM7</accession>
<name>A0A8J6TVM7_9GAMM</name>
<dbReference type="Pfam" id="PF02410">
    <property type="entry name" value="RsfS"/>
    <property type="match status" value="1"/>
</dbReference>
<comment type="function">
    <text evidence="2">Functions as a ribosomal silencing factor. Interacts with ribosomal protein uL14 (rplN), blocking formation of intersubunit bridge B8. Prevents association of the 30S and 50S ribosomal subunits and the formation of functional ribosomes, thus repressing translation.</text>
</comment>
<comment type="subcellular location">
    <subcellularLocation>
        <location evidence="2">Cytoplasm</location>
    </subcellularLocation>
</comment>
<dbReference type="InterPro" id="IPR004394">
    <property type="entry name" value="Iojap/RsfS/C7orf30"/>
</dbReference>
<evidence type="ECO:0000313" key="3">
    <source>
        <dbReference type="EMBL" id="MBC8519135.1"/>
    </source>
</evidence>
<dbReference type="HAMAP" id="MF_01477">
    <property type="entry name" value="Iojap_RsfS"/>
    <property type="match status" value="1"/>
</dbReference>
<evidence type="ECO:0000256" key="2">
    <source>
        <dbReference type="HAMAP-Rule" id="MF_01477"/>
    </source>
</evidence>
<dbReference type="GO" id="GO:0090071">
    <property type="term" value="P:negative regulation of ribosome biogenesis"/>
    <property type="evidence" value="ECO:0007669"/>
    <property type="project" value="UniProtKB-UniRule"/>
</dbReference>